<proteinExistence type="predicted"/>
<dbReference type="RefSeq" id="XP_014668436.1">
    <property type="nucleotide sequence ID" value="XM_014812950.1"/>
</dbReference>
<dbReference type="InterPro" id="IPR007694">
    <property type="entry name" value="DNA_helicase_DnaB-like_C"/>
</dbReference>
<feature type="region of interest" description="Disordered" evidence="1">
    <location>
        <begin position="667"/>
        <end position="718"/>
    </location>
</feature>
<evidence type="ECO:0000313" key="3">
    <source>
        <dbReference type="Proteomes" id="UP000695022"/>
    </source>
</evidence>
<reference evidence="4 5" key="1">
    <citation type="submission" date="2025-05" db="UniProtKB">
        <authorList>
            <consortium name="RefSeq"/>
        </authorList>
    </citation>
    <scope>IDENTIFICATION</scope>
</reference>
<dbReference type="PANTHER" id="PTHR12873:SF0">
    <property type="entry name" value="TWINKLE MTDNA HELICASE"/>
    <property type="match status" value="1"/>
</dbReference>
<evidence type="ECO:0000313" key="5">
    <source>
        <dbReference type="RefSeq" id="XP_014668435.1"/>
    </source>
</evidence>
<dbReference type="Gene3D" id="3.40.1360.10">
    <property type="match status" value="1"/>
</dbReference>
<dbReference type="SUPFAM" id="SSF52540">
    <property type="entry name" value="P-loop containing nucleoside triphosphate hydrolases"/>
    <property type="match status" value="1"/>
</dbReference>
<dbReference type="InterPro" id="IPR027032">
    <property type="entry name" value="Twinkle-like"/>
</dbReference>
<evidence type="ECO:0000313" key="6">
    <source>
        <dbReference type="RefSeq" id="XP_014668436.1"/>
    </source>
</evidence>
<name>A0ABM1E8B5_PRICU</name>
<dbReference type="SUPFAM" id="SSF56731">
    <property type="entry name" value="DNA primase core"/>
    <property type="match status" value="1"/>
</dbReference>
<dbReference type="Proteomes" id="UP000695022">
    <property type="component" value="Unplaced"/>
</dbReference>
<gene>
    <name evidence="4 5 6" type="primary">LOC106809754</name>
</gene>
<dbReference type="CDD" id="cd01029">
    <property type="entry name" value="TOPRIM_primases"/>
    <property type="match status" value="1"/>
</dbReference>
<keyword evidence="3" id="KW-1185">Reference proteome</keyword>
<evidence type="ECO:0000256" key="1">
    <source>
        <dbReference type="SAM" id="MobiDB-lite"/>
    </source>
</evidence>
<dbReference type="Gene3D" id="3.40.50.300">
    <property type="entry name" value="P-loop containing nucleotide triphosphate hydrolases"/>
    <property type="match status" value="1"/>
</dbReference>
<dbReference type="RefSeq" id="XP_014668435.1">
    <property type="nucleotide sequence ID" value="XM_014812949.1"/>
</dbReference>
<dbReference type="CDD" id="cd01122">
    <property type="entry name" value="Twinkle_C"/>
    <property type="match status" value="1"/>
</dbReference>
<dbReference type="GeneID" id="106809754"/>
<accession>A0ABM1E8B5</accession>
<organism evidence="3 6">
    <name type="scientific">Priapulus caudatus</name>
    <name type="common">Priapulid worm</name>
    <dbReference type="NCBI Taxonomy" id="37621"/>
    <lineage>
        <taxon>Eukaryota</taxon>
        <taxon>Metazoa</taxon>
        <taxon>Ecdysozoa</taxon>
        <taxon>Scalidophora</taxon>
        <taxon>Priapulida</taxon>
        <taxon>Priapulimorpha</taxon>
        <taxon>Priapulimorphida</taxon>
        <taxon>Priapulidae</taxon>
        <taxon>Priapulus</taxon>
    </lineage>
</organism>
<sequence>MLQSAIRHVTRGLIREPDRFCDGCRRGIWNQAVFLPSTKNNCIIHHWARHLLPTHALTCRTFCVINGMKQRRLYSKSLSFEAMAPVSLNDIKKFLNDNNIKFQQGFACIVLSCPLCCGKGISLDQMDNFFINMTTGMFLCHQCKRSGSWALFQDYVGLIYASRAKSASKTKATTKKKSEQLVKVQLPPAKLDPAYQEDVKVAQELYNNAIPYENIDETTLLRVNDALGVQFKHETMKKYRVRYRDDALLFPCYHIDKSLVGVKSLQLVGEKEECIESQMPRCDQHGGLFGWHTVTRGHEEVVLTASELDAIAANQETKMPALSLPRGISNLPQEALALLEQFKRITLWFNNDVRSWEAAKRFSKKLNEKRCYFIRPKDNQPSPLQALKKGLNLAQILHGSCPVGHKSIVSFRALRQDVLSELSHVSDVAGVKWKKFTQLNKLLKGHRPGELTIFTGPTGSGKTTFMSEYSLDLAMSGVNTLWGSFEIRNVRLAKMMLTQFAQKPLSFFIDEFDHWADKFESLPIYFMTFYGQENLKNVIDTMSHAVYVHDIQHAIIDNVQFMIGMDTRVDRFWRQDLVVSSFRKFATTNNCHVTLVMHPRKEKESDMLQNASIFGGVKASQEADNVLILQDRRLTSQRGKKYLQVTKNRFDGEIGIMPLEFDRETVSYSRKKQKDAKKSENEDISSQALVQEHNEPQSLVDESTVHVGEPPLDDKDPV</sequence>
<evidence type="ECO:0000259" key="2">
    <source>
        <dbReference type="PROSITE" id="PS51199"/>
    </source>
</evidence>
<dbReference type="InterPro" id="IPR034154">
    <property type="entry name" value="TOPRIM_DnaG/twinkle"/>
</dbReference>
<evidence type="ECO:0000313" key="4">
    <source>
        <dbReference type="RefSeq" id="XP_014668434.1"/>
    </source>
</evidence>
<feature type="domain" description="SF4 helicase" evidence="2">
    <location>
        <begin position="425"/>
        <end position="675"/>
    </location>
</feature>
<dbReference type="InterPro" id="IPR027417">
    <property type="entry name" value="P-loop_NTPase"/>
</dbReference>
<dbReference type="RefSeq" id="XP_014668434.1">
    <property type="nucleotide sequence ID" value="XM_014812948.1"/>
</dbReference>
<protein>
    <submittedName>
        <fullName evidence="4 5">Twinkle protein, mitochondrial-like isoform X1</fullName>
    </submittedName>
</protein>
<dbReference type="PROSITE" id="PS51199">
    <property type="entry name" value="SF4_HELICASE"/>
    <property type="match status" value="1"/>
</dbReference>
<dbReference type="PANTHER" id="PTHR12873">
    <property type="entry name" value="T7-LIKE MITOCHONDRIAL DNA HELICASE"/>
    <property type="match status" value="1"/>
</dbReference>
<dbReference type="Pfam" id="PF13481">
    <property type="entry name" value="AAA_25"/>
    <property type="match status" value="1"/>
</dbReference>